<dbReference type="InterPro" id="IPR016291">
    <property type="entry name" value="Isochorismatase"/>
</dbReference>
<feature type="domain" description="Isochorismatase-like" evidence="2">
    <location>
        <begin position="31"/>
        <end position="204"/>
    </location>
</feature>
<evidence type="ECO:0000259" key="2">
    <source>
        <dbReference type="Pfam" id="PF00857"/>
    </source>
</evidence>
<name>A0A8H1QXG9_9ACTN</name>
<accession>A0A8H1QXG9</accession>
<proteinExistence type="predicted"/>
<evidence type="ECO:0000256" key="1">
    <source>
        <dbReference type="ARBA" id="ARBA00022801"/>
    </source>
</evidence>
<dbReference type="GeneID" id="75185632"/>
<evidence type="ECO:0000313" key="3">
    <source>
        <dbReference type="EMBL" id="TGG87093.1"/>
    </source>
</evidence>
<dbReference type="PANTHER" id="PTHR43540:SF3">
    <property type="entry name" value="ENTEROBACTIN SYNTHASE COMPONENT B"/>
    <property type="match status" value="1"/>
</dbReference>
<dbReference type="Gene3D" id="3.40.50.850">
    <property type="entry name" value="Isochorismatase-like"/>
    <property type="match status" value="1"/>
</dbReference>
<dbReference type="InterPro" id="IPR000868">
    <property type="entry name" value="Isochorismatase-like_dom"/>
</dbReference>
<protein>
    <submittedName>
        <fullName evidence="3">Isochorismatase family protein</fullName>
    </submittedName>
</protein>
<dbReference type="InterPro" id="IPR050272">
    <property type="entry name" value="Isochorismatase-like_hydrls"/>
</dbReference>
<organism evidence="3 4">
    <name type="scientific">Streptomyces albus</name>
    <dbReference type="NCBI Taxonomy" id="1888"/>
    <lineage>
        <taxon>Bacteria</taxon>
        <taxon>Bacillati</taxon>
        <taxon>Actinomycetota</taxon>
        <taxon>Actinomycetes</taxon>
        <taxon>Kitasatosporales</taxon>
        <taxon>Streptomycetaceae</taxon>
        <taxon>Streptomyces</taxon>
    </lineage>
</organism>
<dbReference type="AlphaFoldDB" id="A0A8H1QXG9"/>
<dbReference type="SUPFAM" id="SSF52499">
    <property type="entry name" value="Isochorismatase-like hydrolases"/>
    <property type="match status" value="1"/>
</dbReference>
<dbReference type="GO" id="GO:0008908">
    <property type="term" value="F:isochorismatase activity"/>
    <property type="evidence" value="ECO:0007669"/>
    <property type="project" value="InterPro"/>
</dbReference>
<dbReference type="EMBL" id="RCIY01000029">
    <property type="protein sequence ID" value="TGG87093.1"/>
    <property type="molecule type" value="Genomic_DNA"/>
</dbReference>
<gene>
    <name evidence="3" type="ORF">D8771_04905</name>
</gene>
<dbReference type="InterPro" id="IPR036380">
    <property type="entry name" value="Isochorismatase-like_sf"/>
</dbReference>
<dbReference type="Pfam" id="PF00857">
    <property type="entry name" value="Isochorismatase"/>
    <property type="match status" value="1"/>
</dbReference>
<dbReference type="PANTHER" id="PTHR43540">
    <property type="entry name" value="PEROXYUREIDOACRYLATE/UREIDOACRYLATE AMIDOHYDROLASE-RELATED"/>
    <property type="match status" value="1"/>
</dbReference>
<keyword evidence="1" id="KW-0378">Hydrolase</keyword>
<dbReference type="Proteomes" id="UP000298111">
    <property type="component" value="Unassembled WGS sequence"/>
</dbReference>
<reference evidence="3 4" key="1">
    <citation type="submission" date="2018-10" db="EMBL/GenBank/DDBJ databases">
        <title>Isolation of pseudouridimycin from Streptomyces albus DSM 40763.</title>
        <authorList>
            <person name="Rosenqvist P."/>
            <person name="Metsae-Ketelae M."/>
            <person name="Virta P."/>
        </authorList>
    </citation>
    <scope>NUCLEOTIDE SEQUENCE [LARGE SCALE GENOMIC DNA]</scope>
    <source>
        <strain evidence="3 4">DSM 40763</strain>
    </source>
</reference>
<evidence type="ECO:0000313" key="4">
    <source>
        <dbReference type="Proteomes" id="UP000298111"/>
    </source>
</evidence>
<dbReference type="RefSeq" id="WP_135566710.1">
    <property type="nucleotide sequence ID" value="NZ_CP103060.1"/>
</dbReference>
<dbReference type="PRINTS" id="PR01398">
    <property type="entry name" value="ISCHRISMTASE"/>
</dbReference>
<comment type="caution">
    <text evidence="3">The sequence shown here is derived from an EMBL/GenBank/DDBJ whole genome shotgun (WGS) entry which is preliminary data.</text>
</comment>
<sequence>MRIPADVTYPMPRHVRGPAEPVLWRFSPDRAALLVHDMQRYFLGFFAAGASPRRELTEHTALLLAAARDAGVPVLYTAQPGAMTREQRGLLHQAWGPGMSAAPEHQEIDPAVAPREGEAVLTKWRYSAFVRTDLLERLTRLGRDQLVVCGVYAHIGCLITAVDAFSHDVQPFLVADAMADFTPEYHALALDYARERCAEITTTAALLSDLRAHRPGGPAAGAPGGPPAG</sequence>